<sequence>MSSFYLFFNESVIEESSIQSELNNGEPLFEIDRDALANAKKFAQQNVSNEDEDEFSETESGEEHGEEYDEHDEVISELQDNETLSPCVIIDIFEGKIQRCNSKTNLRRLWQMIGVCYTHFMYDQNKLHSANLKQTKKYTQSIIHRRRCLFCSKNKIFFSRGANCEEHSYTIVGRNIQVPCIGQKKCGALQVYHPLVFSTQQSKNARYVCINCYENKGGHTYQRIGKGVKNDPNCDNMSHHNNDTIKALEAIGY</sequence>
<organism evidence="2 3">
    <name type="scientific">Rhizophagus irregularis (strain DAOM 197198w)</name>
    <name type="common">Glomus intraradices</name>
    <dbReference type="NCBI Taxonomy" id="1432141"/>
    <lineage>
        <taxon>Eukaryota</taxon>
        <taxon>Fungi</taxon>
        <taxon>Fungi incertae sedis</taxon>
        <taxon>Mucoromycota</taxon>
        <taxon>Glomeromycotina</taxon>
        <taxon>Glomeromycetes</taxon>
        <taxon>Glomerales</taxon>
        <taxon>Glomeraceae</taxon>
        <taxon>Rhizophagus</taxon>
    </lineage>
</organism>
<dbReference type="EMBL" id="JEMT01023818">
    <property type="protein sequence ID" value="EXX63681.1"/>
    <property type="molecule type" value="Genomic_DNA"/>
</dbReference>
<keyword evidence="3" id="KW-1185">Reference proteome</keyword>
<name>A0A015KUS8_RHIIW</name>
<dbReference type="AlphaFoldDB" id="A0A015KUS8"/>
<feature type="region of interest" description="Disordered" evidence="1">
    <location>
        <begin position="43"/>
        <end position="75"/>
    </location>
</feature>
<dbReference type="Proteomes" id="UP000022910">
    <property type="component" value="Unassembled WGS sequence"/>
</dbReference>
<dbReference type="OrthoDB" id="2349456at2759"/>
<evidence type="ECO:0000313" key="2">
    <source>
        <dbReference type="EMBL" id="EXX63681.1"/>
    </source>
</evidence>
<proteinExistence type="predicted"/>
<gene>
    <name evidence="2" type="ORF">RirG_150050</name>
</gene>
<accession>A0A015KUS8</accession>
<dbReference type="HOGENOM" id="CLU_048784_0_0_1"/>
<comment type="caution">
    <text evidence="2">The sequence shown here is derived from an EMBL/GenBank/DDBJ whole genome shotgun (WGS) entry which is preliminary data.</text>
</comment>
<evidence type="ECO:0000313" key="3">
    <source>
        <dbReference type="Proteomes" id="UP000022910"/>
    </source>
</evidence>
<evidence type="ECO:0000256" key="1">
    <source>
        <dbReference type="SAM" id="MobiDB-lite"/>
    </source>
</evidence>
<protein>
    <submittedName>
        <fullName evidence="2">Uncharacterized protein</fullName>
    </submittedName>
</protein>
<feature type="compositionally biased region" description="Acidic residues" evidence="1">
    <location>
        <begin position="49"/>
        <end position="72"/>
    </location>
</feature>
<reference evidence="2 3" key="1">
    <citation type="submission" date="2014-02" db="EMBL/GenBank/DDBJ databases">
        <title>Single nucleus genome sequencing reveals high similarity among nuclei of an endomycorrhizal fungus.</title>
        <authorList>
            <person name="Lin K."/>
            <person name="Geurts R."/>
            <person name="Zhang Z."/>
            <person name="Limpens E."/>
            <person name="Saunders D.G."/>
            <person name="Mu D."/>
            <person name="Pang E."/>
            <person name="Cao H."/>
            <person name="Cha H."/>
            <person name="Lin T."/>
            <person name="Zhou Q."/>
            <person name="Shang Y."/>
            <person name="Li Y."/>
            <person name="Ivanov S."/>
            <person name="Sharma T."/>
            <person name="Velzen R.V."/>
            <person name="Ruijter N.D."/>
            <person name="Aanen D.K."/>
            <person name="Win J."/>
            <person name="Kamoun S."/>
            <person name="Bisseling T."/>
            <person name="Huang S."/>
        </authorList>
    </citation>
    <scope>NUCLEOTIDE SEQUENCE [LARGE SCALE GENOMIC DNA]</scope>
    <source>
        <strain evidence="3">DAOM197198w</strain>
    </source>
</reference>